<feature type="compositionally biased region" description="Basic and acidic residues" evidence="1">
    <location>
        <begin position="33"/>
        <end position="59"/>
    </location>
</feature>
<feature type="domain" description="Methyltransferase" evidence="2">
    <location>
        <begin position="155"/>
        <end position="261"/>
    </location>
</feature>
<name>A0ABQ6MVP1_9STRA</name>
<dbReference type="Pfam" id="PF13649">
    <property type="entry name" value="Methyltransf_25"/>
    <property type="match status" value="1"/>
</dbReference>
<evidence type="ECO:0000259" key="2">
    <source>
        <dbReference type="Pfam" id="PF13649"/>
    </source>
</evidence>
<dbReference type="InterPro" id="IPR029063">
    <property type="entry name" value="SAM-dependent_MTases_sf"/>
</dbReference>
<reference evidence="3 4" key="1">
    <citation type="journal article" date="2023" name="Commun. Biol.">
        <title>Genome analysis of Parmales, the sister group of diatoms, reveals the evolutionary specialization of diatoms from phago-mixotrophs to photoautotrophs.</title>
        <authorList>
            <person name="Ban H."/>
            <person name="Sato S."/>
            <person name="Yoshikawa S."/>
            <person name="Yamada K."/>
            <person name="Nakamura Y."/>
            <person name="Ichinomiya M."/>
            <person name="Sato N."/>
            <person name="Blanc-Mathieu R."/>
            <person name="Endo H."/>
            <person name="Kuwata A."/>
            <person name="Ogata H."/>
        </authorList>
    </citation>
    <scope>NUCLEOTIDE SEQUENCE [LARGE SCALE GENOMIC DNA]</scope>
</reference>
<evidence type="ECO:0000313" key="4">
    <source>
        <dbReference type="Proteomes" id="UP001165060"/>
    </source>
</evidence>
<evidence type="ECO:0000313" key="3">
    <source>
        <dbReference type="EMBL" id="GMI33792.1"/>
    </source>
</evidence>
<dbReference type="EMBL" id="BRYB01003269">
    <property type="protein sequence ID" value="GMI33792.1"/>
    <property type="molecule type" value="Genomic_DNA"/>
</dbReference>
<organism evidence="3 4">
    <name type="scientific">Tetraparma gracilis</name>
    <dbReference type="NCBI Taxonomy" id="2962635"/>
    <lineage>
        <taxon>Eukaryota</taxon>
        <taxon>Sar</taxon>
        <taxon>Stramenopiles</taxon>
        <taxon>Ochrophyta</taxon>
        <taxon>Bolidophyceae</taxon>
        <taxon>Parmales</taxon>
        <taxon>Triparmaceae</taxon>
        <taxon>Tetraparma</taxon>
    </lineage>
</organism>
<feature type="region of interest" description="Disordered" evidence="1">
    <location>
        <begin position="33"/>
        <end position="70"/>
    </location>
</feature>
<sequence length="371" mass="40860">MLGKLVLIAAIAFGVALKLGFIPDVLTGLSSNHDHSPLDRDLQPRESVDADGVVREKDAGTTGGEFKFEEDGDIENDDYAQSSIYAILYAMYKNTPNLVSPLGIKYQFTFNTWGIAPSPYPVEDPQRHGKAAYAALVTQPPAVEYAEKLGKPLEIMEIGCGTAAGANLITREVWPTSKYLALDMQQAAINTCNMIHATPDNPGLTCQLVPNGVGNDGNKAPREDSSVDFVVISETHIADIAIGDLEKAIFKEIRRVLKPGGLFLWGNAIPTRVWEEADVALPEIGFELVNSFNHTKGAVIARDEDYDRVEAVMDQLLAPYPVMKLPYFGERCHKVGERLIANFYRHPGTALYLKMVTGYDSYMHQAWKNVK</sequence>
<accession>A0ABQ6MVP1</accession>
<dbReference type="SUPFAM" id="SSF53335">
    <property type="entry name" value="S-adenosyl-L-methionine-dependent methyltransferases"/>
    <property type="match status" value="1"/>
</dbReference>
<dbReference type="CDD" id="cd02440">
    <property type="entry name" value="AdoMet_MTases"/>
    <property type="match status" value="1"/>
</dbReference>
<protein>
    <recommendedName>
        <fullName evidence="2">Methyltransferase domain-containing protein</fullName>
    </recommendedName>
</protein>
<dbReference type="InterPro" id="IPR041698">
    <property type="entry name" value="Methyltransf_25"/>
</dbReference>
<comment type="caution">
    <text evidence="3">The sequence shown here is derived from an EMBL/GenBank/DDBJ whole genome shotgun (WGS) entry which is preliminary data.</text>
</comment>
<gene>
    <name evidence="3" type="ORF">TeGR_g5934</name>
</gene>
<keyword evidence="4" id="KW-1185">Reference proteome</keyword>
<proteinExistence type="predicted"/>
<dbReference type="Proteomes" id="UP001165060">
    <property type="component" value="Unassembled WGS sequence"/>
</dbReference>
<dbReference type="Gene3D" id="3.40.50.150">
    <property type="entry name" value="Vaccinia Virus protein VP39"/>
    <property type="match status" value="1"/>
</dbReference>
<evidence type="ECO:0000256" key="1">
    <source>
        <dbReference type="SAM" id="MobiDB-lite"/>
    </source>
</evidence>